<dbReference type="AlphaFoldDB" id="A0A4S2L645"/>
<dbReference type="EMBL" id="QBLH01000376">
    <property type="protein sequence ID" value="TGZ56058.1"/>
    <property type="molecule type" value="Genomic_DNA"/>
</dbReference>
<keyword evidence="1" id="KW-1133">Transmembrane helix</keyword>
<reference evidence="2 3" key="1">
    <citation type="journal article" date="2019" name="Philos. Trans. R. Soc. Lond., B, Biol. Sci.">
        <title>Ant behaviour and brain gene expression of defending hosts depend on the ecological success of the intruding social parasite.</title>
        <authorList>
            <person name="Kaur R."/>
            <person name="Stoldt M."/>
            <person name="Jongepier E."/>
            <person name="Feldmeyer B."/>
            <person name="Menzel F."/>
            <person name="Bornberg-Bauer E."/>
            <person name="Foitzik S."/>
        </authorList>
    </citation>
    <scope>NUCLEOTIDE SEQUENCE [LARGE SCALE GENOMIC DNA]</scope>
    <source>
        <tissue evidence="2">Whole body</tissue>
    </source>
</reference>
<comment type="caution">
    <text evidence="2">The sequence shown here is derived from an EMBL/GenBank/DDBJ whole genome shotgun (WGS) entry which is preliminary data.</text>
</comment>
<organism evidence="2 3">
    <name type="scientific">Temnothorax longispinosus</name>
    <dbReference type="NCBI Taxonomy" id="300112"/>
    <lineage>
        <taxon>Eukaryota</taxon>
        <taxon>Metazoa</taxon>
        <taxon>Ecdysozoa</taxon>
        <taxon>Arthropoda</taxon>
        <taxon>Hexapoda</taxon>
        <taxon>Insecta</taxon>
        <taxon>Pterygota</taxon>
        <taxon>Neoptera</taxon>
        <taxon>Endopterygota</taxon>
        <taxon>Hymenoptera</taxon>
        <taxon>Apocrita</taxon>
        <taxon>Aculeata</taxon>
        <taxon>Formicoidea</taxon>
        <taxon>Formicidae</taxon>
        <taxon>Myrmicinae</taxon>
        <taxon>Temnothorax</taxon>
    </lineage>
</organism>
<protein>
    <submittedName>
        <fullName evidence="2">Major royal jelly protein 1</fullName>
    </submittedName>
</protein>
<evidence type="ECO:0000256" key="1">
    <source>
        <dbReference type="SAM" id="Phobius"/>
    </source>
</evidence>
<evidence type="ECO:0000313" key="2">
    <source>
        <dbReference type="EMBL" id="TGZ56058.1"/>
    </source>
</evidence>
<evidence type="ECO:0000313" key="3">
    <source>
        <dbReference type="Proteomes" id="UP000310200"/>
    </source>
</evidence>
<gene>
    <name evidence="2" type="ORF">DBV15_04754</name>
</gene>
<keyword evidence="3" id="KW-1185">Reference proteome</keyword>
<accession>A0A4S2L645</accession>
<keyword evidence="1" id="KW-0472">Membrane</keyword>
<sequence>MQPLVFFSNFTRLVITVFMAGTEGYGLVIYNKNLGFYRIESDFMNATDPTMEGQSFYSKDSSRSLTIINKCKYPVSNTNII</sequence>
<name>A0A4S2L645_9HYME</name>
<proteinExistence type="predicted"/>
<dbReference type="Proteomes" id="UP000310200">
    <property type="component" value="Unassembled WGS sequence"/>
</dbReference>
<dbReference type="STRING" id="300112.A0A4S2L645"/>
<keyword evidence="1" id="KW-0812">Transmembrane</keyword>
<feature type="transmembrane region" description="Helical" evidence="1">
    <location>
        <begin position="12"/>
        <end position="30"/>
    </location>
</feature>